<evidence type="ECO:0000256" key="5">
    <source>
        <dbReference type="ARBA" id="ARBA00022475"/>
    </source>
</evidence>
<dbReference type="AlphaFoldDB" id="A0A2S0MXI1"/>
<evidence type="ECO:0000256" key="10">
    <source>
        <dbReference type="ARBA" id="ARBA00030772"/>
    </source>
</evidence>
<keyword evidence="7" id="KW-0812">Transmembrane</keyword>
<keyword evidence="5" id="KW-1003">Cell membrane</keyword>
<dbReference type="EMBL" id="CP027669">
    <property type="protein sequence ID" value="AVO40599.1"/>
    <property type="molecule type" value="Genomic_DNA"/>
</dbReference>
<evidence type="ECO:0000256" key="3">
    <source>
        <dbReference type="ARBA" id="ARBA00021563"/>
    </source>
</evidence>
<dbReference type="OrthoDB" id="8558191at2"/>
<evidence type="ECO:0000256" key="7">
    <source>
        <dbReference type="ARBA" id="ARBA00022692"/>
    </source>
</evidence>
<dbReference type="InterPro" id="IPR022792">
    <property type="entry name" value="T2SS_protein-GspN"/>
</dbReference>
<dbReference type="KEGG" id="simp:C6571_04235"/>
<keyword evidence="9" id="KW-0472">Membrane</keyword>
<dbReference type="Pfam" id="PF01203">
    <property type="entry name" value="T2SSN"/>
    <property type="match status" value="1"/>
</dbReference>
<comment type="subcellular location">
    <subcellularLocation>
        <location evidence="1">Cell inner membrane</location>
    </subcellularLocation>
</comment>
<comment type="similarity">
    <text evidence="2">Belongs to the GSP N family.</text>
</comment>
<protein>
    <recommendedName>
        <fullName evidence="3">Type II secretion system protein N</fullName>
    </recommendedName>
    <alternativeName>
        <fullName evidence="10">General secretion pathway protein N</fullName>
    </alternativeName>
</protein>
<sequence length="281" mass="29200">MAPTPFSRPSPRAPSASRRRSALDTAPHAPWGWALAGALLGGGGALLAALPAHWMAAGVERASGAQLQLVAARGSVWNGSAQLVLAGGSESQSATALPGRVHWRLRPNGSGLQAHISADCCTQVPLQLQMQPRWGGLRLALADGQSRWPAAVLTGLGTPWNTLQLQGQLALQTQGLVIESVRGRVLLRGSAQLDALEVSSRLSTLRPMGSYRLALAGGEAPTLQLSTLAGALQLSGSGQWVGQRLRFAGEAQAAPGREPALSNLLNIIGRRVGERSLISLG</sequence>
<keyword evidence="4" id="KW-0813">Transport</keyword>
<keyword evidence="8" id="KW-0653">Protein transport</keyword>
<evidence type="ECO:0000256" key="11">
    <source>
        <dbReference type="SAM" id="MobiDB-lite"/>
    </source>
</evidence>
<dbReference type="GO" id="GO:0015628">
    <property type="term" value="P:protein secretion by the type II secretion system"/>
    <property type="evidence" value="ECO:0007669"/>
    <property type="project" value="InterPro"/>
</dbReference>
<dbReference type="GO" id="GO:0015627">
    <property type="term" value="C:type II protein secretion system complex"/>
    <property type="evidence" value="ECO:0007669"/>
    <property type="project" value="InterPro"/>
</dbReference>
<keyword evidence="6" id="KW-0997">Cell inner membrane</keyword>
<evidence type="ECO:0000256" key="1">
    <source>
        <dbReference type="ARBA" id="ARBA00004533"/>
    </source>
</evidence>
<reference evidence="12 13" key="1">
    <citation type="submission" date="2018-03" db="EMBL/GenBank/DDBJ databases">
        <title>Genome sequencing of Simplicispira sp.</title>
        <authorList>
            <person name="Kim S.-J."/>
            <person name="Heo J."/>
            <person name="Kwon S.-W."/>
        </authorList>
    </citation>
    <scope>NUCLEOTIDE SEQUENCE [LARGE SCALE GENOMIC DNA]</scope>
    <source>
        <strain evidence="12 13">SC1-8</strain>
    </source>
</reference>
<evidence type="ECO:0000256" key="4">
    <source>
        <dbReference type="ARBA" id="ARBA00022448"/>
    </source>
</evidence>
<evidence type="ECO:0000256" key="6">
    <source>
        <dbReference type="ARBA" id="ARBA00022519"/>
    </source>
</evidence>
<evidence type="ECO:0000256" key="2">
    <source>
        <dbReference type="ARBA" id="ARBA00007208"/>
    </source>
</evidence>
<evidence type="ECO:0000256" key="9">
    <source>
        <dbReference type="ARBA" id="ARBA00023136"/>
    </source>
</evidence>
<evidence type="ECO:0000313" key="12">
    <source>
        <dbReference type="EMBL" id="AVO40599.1"/>
    </source>
</evidence>
<dbReference type="RefSeq" id="WP_106445590.1">
    <property type="nucleotide sequence ID" value="NZ_CP027669.1"/>
</dbReference>
<organism evidence="12 13">
    <name type="scientific">Simplicispira suum</name>
    <dbReference type="NCBI Taxonomy" id="2109915"/>
    <lineage>
        <taxon>Bacteria</taxon>
        <taxon>Pseudomonadati</taxon>
        <taxon>Pseudomonadota</taxon>
        <taxon>Betaproteobacteria</taxon>
        <taxon>Burkholderiales</taxon>
        <taxon>Comamonadaceae</taxon>
        <taxon>Simplicispira</taxon>
    </lineage>
</organism>
<gene>
    <name evidence="12" type="ORF">C6571_04235</name>
</gene>
<feature type="region of interest" description="Disordered" evidence="11">
    <location>
        <begin position="1"/>
        <end position="23"/>
    </location>
</feature>
<name>A0A2S0MXI1_9BURK</name>
<keyword evidence="13" id="KW-1185">Reference proteome</keyword>
<dbReference type="Proteomes" id="UP000239326">
    <property type="component" value="Chromosome"/>
</dbReference>
<evidence type="ECO:0000313" key="13">
    <source>
        <dbReference type="Proteomes" id="UP000239326"/>
    </source>
</evidence>
<proteinExistence type="inferred from homology"/>
<evidence type="ECO:0000256" key="8">
    <source>
        <dbReference type="ARBA" id="ARBA00022927"/>
    </source>
</evidence>
<feature type="compositionally biased region" description="Pro residues" evidence="11">
    <location>
        <begin position="1"/>
        <end position="12"/>
    </location>
</feature>
<dbReference type="GO" id="GO:0005886">
    <property type="term" value="C:plasma membrane"/>
    <property type="evidence" value="ECO:0007669"/>
    <property type="project" value="UniProtKB-SubCell"/>
</dbReference>
<accession>A0A2S0MXI1</accession>